<dbReference type="GO" id="GO:0005829">
    <property type="term" value="C:cytosol"/>
    <property type="evidence" value="ECO:0007669"/>
    <property type="project" value="TreeGrafter"/>
</dbReference>
<protein>
    <submittedName>
        <fullName evidence="2">FMN reductase</fullName>
    </submittedName>
</protein>
<dbReference type="Gene3D" id="3.40.50.360">
    <property type="match status" value="1"/>
</dbReference>
<proteinExistence type="predicted"/>
<reference evidence="2" key="1">
    <citation type="submission" date="2024-07" db="EMBL/GenBank/DDBJ databases">
        <title>Complete genome sequence of Verrucomicrobiaceae bacterium NT6N.</title>
        <authorList>
            <person name="Huang C."/>
            <person name="Takami H."/>
            <person name="Hamasaki K."/>
        </authorList>
    </citation>
    <scope>NUCLEOTIDE SEQUENCE</scope>
    <source>
        <strain evidence="2">NT6N</strain>
    </source>
</reference>
<dbReference type="EMBL" id="AP026866">
    <property type="protein sequence ID" value="BDS08924.1"/>
    <property type="molecule type" value="Genomic_DNA"/>
</dbReference>
<name>A0AAT9FSN5_9BACT</name>
<evidence type="ECO:0000259" key="1">
    <source>
        <dbReference type="Pfam" id="PF03358"/>
    </source>
</evidence>
<sequence>MKILSFGASTSSTSINRQLANYAAGLAQQQLGDAEVTKFDLRDLDLPIFSEDKEKELGSPADAERFFKLIGEHDAIVLSLAEHNGSYSAAFKNLYDWLSRIEQKVWQGKTMLLLSTSPGARGGATVMEAGKATFSRMGAQLAANFSLPSFYDHFSDDGISDPSLSSQLQEAVDTFVVALSQSNNN</sequence>
<gene>
    <name evidence="2" type="ORF">NT6N_39640</name>
</gene>
<dbReference type="KEGG" id="osu:NT6N_39640"/>
<dbReference type="PANTHER" id="PTHR30543:SF21">
    <property type="entry name" value="NAD(P)H-DEPENDENT FMN REDUCTASE LOT6"/>
    <property type="match status" value="1"/>
</dbReference>
<dbReference type="InterPro" id="IPR050712">
    <property type="entry name" value="NAD(P)H-dep_reductase"/>
</dbReference>
<dbReference type="InterPro" id="IPR005025">
    <property type="entry name" value="FMN_Rdtase-like_dom"/>
</dbReference>
<evidence type="ECO:0000313" key="2">
    <source>
        <dbReference type="EMBL" id="BDS08924.1"/>
    </source>
</evidence>
<dbReference type="Pfam" id="PF03358">
    <property type="entry name" value="FMN_red"/>
    <property type="match status" value="1"/>
</dbReference>
<dbReference type="InterPro" id="IPR029039">
    <property type="entry name" value="Flavoprotein-like_sf"/>
</dbReference>
<organism evidence="2">
    <name type="scientific">Oceaniferula spumae</name>
    <dbReference type="NCBI Taxonomy" id="2979115"/>
    <lineage>
        <taxon>Bacteria</taxon>
        <taxon>Pseudomonadati</taxon>
        <taxon>Verrucomicrobiota</taxon>
        <taxon>Verrucomicrobiia</taxon>
        <taxon>Verrucomicrobiales</taxon>
        <taxon>Verrucomicrobiaceae</taxon>
        <taxon>Oceaniferula</taxon>
    </lineage>
</organism>
<dbReference type="PANTHER" id="PTHR30543">
    <property type="entry name" value="CHROMATE REDUCTASE"/>
    <property type="match status" value="1"/>
</dbReference>
<feature type="domain" description="NADPH-dependent FMN reductase-like" evidence="1">
    <location>
        <begin position="1"/>
        <end position="144"/>
    </location>
</feature>
<dbReference type="GO" id="GO:0010181">
    <property type="term" value="F:FMN binding"/>
    <property type="evidence" value="ECO:0007669"/>
    <property type="project" value="TreeGrafter"/>
</dbReference>
<dbReference type="SUPFAM" id="SSF52218">
    <property type="entry name" value="Flavoproteins"/>
    <property type="match status" value="1"/>
</dbReference>
<dbReference type="GO" id="GO:0016491">
    <property type="term" value="F:oxidoreductase activity"/>
    <property type="evidence" value="ECO:0007669"/>
    <property type="project" value="InterPro"/>
</dbReference>
<dbReference type="AlphaFoldDB" id="A0AAT9FSN5"/>
<accession>A0AAT9FSN5</accession>